<organism evidence="1 2">
    <name type="scientific">Actinomadura rubrisoli</name>
    <dbReference type="NCBI Taxonomy" id="2530368"/>
    <lineage>
        <taxon>Bacteria</taxon>
        <taxon>Bacillati</taxon>
        <taxon>Actinomycetota</taxon>
        <taxon>Actinomycetes</taxon>
        <taxon>Streptosporangiales</taxon>
        <taxon>Thermomonosporaceae</taxon>
        <taxon>Actinomadura</taxon>
    </lineage>
</organism>
<dbReference type="Gene3D" id="2.10.230.10">
    <property type="entry name" value="Heat shock protein DnaJ, cysteine-rich domain"/>
    <property type="match status" value="1"/>
</dbReference>
<dbReference type="EMBL" id="SMKU01000158">
    <property type="protein sequence ID" value="TDD80174.1"/>
    <property type="molecule type" value="Genomic_DNA"/>
</dbReference>
<proteinExistence type="predicted"/>
<dbReference type="OrthoDB" id="3479918at2"/>
<sequence length="111" mass="12060">MMDWDAPSCPSCSGRGRIAYVGRTSWIETSCSDCHGTGNREDPRPGPRYNAGGFRIREEGEDYDEAVHGPRPPLSEHPAVRKSGLCPMCLGSGVVISEKLIEAHCPACTRL</sequence>
<protein>
    <submittedName>
        <fullName evidence="1">Uncharacterized protein</fullName>
    </submittedName>
</protein>
<gene>
    <name evidence="1" type="ORF">E1298_26415</name>
</gene>
<dbReference type="RefSeq" id="WP_131897837.1">
    <property type="nucleotide sequence ID" value="NZ_SMKU01000158.1"/>
</dbReference>
<keyword evidence="2" id="KW-1185">Reference proteome</keyword>
<dbReference type="Proteomes" id="UP000294513">
    <property type="component" value="Unassembled WGS sequence"/>
</dbReference>
<name>A0A4R5B8Y5_9ACTN</name>
<dbReference type="InterPro" id="IPR036410">
    <property type="entry name" value="HSP_DnaJ_Cys-rich_dom_sf"/>
</dbReference>
<evidence type="ECO:0000313" key="2">
    <source>
        <dbReference type="Proteomes" id="UP000294513"/>
    </source>
</evidence>
<reference evidence="1 2" key="1">
    <citation type="submission" date="2019-03" db="EMBL/GenBank/DDBJ databases">
        <title>Draft genome sequences of novel Actinobacteria.</title>
        <authorList>
            <person name="Sahin N."/>
            <person name="Ay H."/>
            <person name="Saygin H."/>
        </authorList>
    </citation>
    <scope>NUCLEOTIDE SEQUENCE [LARGE SCALE GENOMIC DNA]</scope>
    <source>
        <strain evidence="1 2">H3C3</strain>
    </source>
</reference>
<evidence type="ECO:0000313" key="1">
    <source>
        <dbReference type="EMBL" id="TDD80174.1"/>
    </source>
</evidence>
<comment type="caution">
    <text evidence="1">The sequence shown here is derived from an EMBL/GenBank/DDBJ whole genome shotgun (WGS) entry which is preliminary data.</text>
</comment>
<dbReference type="SUPFAM" id="SSF57938">
    <property type="entry name" value="DnaJ/Hsp40 cysteine-rich domain"/>
    <property type="match status" value="1"/>
</dbReference>
<accession>A0A4R5B8Y5</accession>
<dbReference type="AlphaFoldDB" id="A0A4R5B8Y5"/>